<dbReference type="InterPro" id="IPR011545">
    <property type="entry name" value="DEAD/DEAH_box_helicase_dom"/>
</dbReference>
<dbReference type="CDD" id="cd18787">
    <property type="entry name" value="SF2_C_DEAD"/>
    <property type="match status" value="1"/>
</dbReference>
<dbReference type="PANTHER" id="PTHR47959:SF13">
    <property type="entry name" value="ATP-DEPENDENT RNA HELICASE RHLE"/>
    <property type="match status" value="1"/>
</dbReference>
<keyword evidence="12" id="KW-1185">Reference proteome</keyword>
<evidence type="ECO:0000313" key="11">
    <source>
        <dbReference type="EMBL" id="SFT52888.1"/>
    </source>
</evidence>
<comment type="similarity">
    <text evidence="5 7">Belongs to the DEAD box helicase family.</text>
</comment>
<keyword evidence="1 7" id="KW-0547">Nucleotide-binding</keyword>
<evidence type="ECO:0000256" key="3">
    <source>
        <dbReference type="ARBA" id="ARBA00022806"/>
    </source>
</evidence>
<gene>
    <name evidence="11" type="ORF">SAMN05216474_1103</name>
</gene>
<keyword evidence="3 7" id="KW-0347">Helicase</keyword>
<dbReference type="STRING" id="477690.SAMN05216474_1103"/>
<dbReference type="CDD" id="cd00268">
    <property type="entry name" value="DEADc"/>
    <property type="match status" value="1"/>
</dbReference>
<dbReference type="OrthoDB" id="9785240at2"/>
<dbReference type="SUPFAM" id="SSF52540">
    <property type="entry name" value="P-loop containing nucleoside triphosphate hydrolases"/>
    <property type="match status" value="1"/>
</dbReference>
<dbReference type="PANTHER" id="PTHR47959">
    <property type="entry name" value="ATP-DEPENDENT RNA HELICASE RHLE-RELATED"/>
    <property type="match status" value="1"/>
</dbReference>
<keyword evidence="4 7" id="KW-0067">ATP-binding</keyword>
<dbReference type="InterPro" id="IPR014014">
    <property type="entry name" value="RNA_helicase_DEAD_Q_motif"/>
</dbReference>
<dbReference type="GO" id="GO:0003676">
    <property type="term" value="F:nucleic acid binding"/>
    <property type="evidence" value="ECO:0007669"/>
    <property type="project" value="InterPro"/>
</dbReference>
<dbReference type="RefSeq" id="WP_090247312.1">
    <property type="nucleotide sequence ID" value="NZ_FPAS01000001.1"/>
</dbReference>
<evidence type="ECO:0000259" key="8">
    <source>
        <dbReference type="PROSITE" id="PS51192"/>
    </source>
</evidence>
<dbReference type="GO" id="GO:0005829">
    <property type="term" value="C:cytosol"/>
    <property type="evidence" value="ECO:0007669"/>
    <property type="project" value="TreeGrafter"/>
</dbReference>
<dbReference type="Gene3D" id="3.40.50.300">
    <property type="entry name" value="P-loop containing nucleotide triphosphate hydrolases"/>
    <property type="match status" value="2"/>
</dbReference>
<dbReference type="EMBL" id="FPAS01000001">
    <property type="protein sequence ID" value="SFT52888.1"/>
    <property type="molecule type" value="Genomic_DNA"/>
</dbReference>
<feature type="short sequence motif" description="Q motif" evidence="6">
    <location>
        <begin position="2"/>
        <end position="30"/>
    </location>
</feature>
<dbReference type="InterPro" id="IPR044742">
    <property type="entry name" value="DEAD/DEAH_RhlB"/>
</dbReference>
<dbReference type="InterPro" id="IPR027417">
    <property type="entry name" value="P-loop_NTPase"/>
</dbReference>
<evidence type="ECO:0000259" key="9">
    <source>
        <dbReference type="PROSITE" id="PS51194"/>
    </source>
</evidence>
<feature type="domain" description="DEAD-box RNA helicase Q" evidence="10">
    <location>
        <begin position="2"/>
        <end position="30"/>
    </location>
</feature>
<keyword evidence="2 7" id="KW-0378">Hydrolase</keyword>
<sequence>MASFKQLGVSKEFIKSFKELGIVDPTEIQEKTLPILLDENTDFIGQAQTGTGKTLAFGVPLLTKINPDRKVVQALVLSPTRELGQQIAKQFFKFTKYTEKVFTECVYGGERIEIQIGRLQRPTHVIVATPGRLLDLMQRGVISLENVKTVVLDEADEMLSMGFQKDLEKILSSIPNAQNKWLFSATMPHGIVEIARKYLSPIAKGVHLNKKKIVNEKIQHQYIQVLDEEKLDVLLDFLDSQKKNRGVIFCRTKKASTKLAKQLKAKNHETEAINGDLTQKERDKVMRAFQNKTLKYIVATDLAARGIDVQNLSFVVHYELPDKDEYYTHRSGRTARGGKSGLSFVIANGKEMKQIRYYQRALGISFIEVK</sequence>
<evidence type="ECO:0000256" key="6">
    <source>
        <dbReference type="PROSITE-ProRule" id="PRU00552"/>
    </source>
</evidence>
<dbReference type="GO" id="GO:0003724">
    <property type="term" value="F:RNA helicase activity"/>
    <property type="evidence" value="ECO:0007669"/>
    <property type="project" value="InterPro"/>
</dbReference>
<dbReference type="GO" id="GO:0016787">
    <property type="term" value="F:hydrolase activity"/>
    <property type="evidence" value="ECO:0007669"/>
    <property type="project" value="UniProtKB-KW"/>
</dbReference>
<dbReference type="SMART" id="SM00490">
    <property type="entry name" value="HELICc"/>
    <property type="match status" value="1"/>
</dbReference>
<feature type="domain" description="Helicase ATP-binding" evidence="8">
    <location>
        <begin position="34"/>
        <end position="205"/>
    </location>
</feature>
<dbReference type="GO" id="GO:0005524">
    <property type="term" value="F:ATP binding"/>
    <property type="evidence" value="ECO:0007669"/>
    <property type="project" value="UniProtKB-KW"/>
</dbReference>
<dbReference type="SMART" id="SM00487">
    <property type="entry name" value="DEXDc"/>
    <property type="match status" value="1"/>
</dbReference>
<dbReference type="PROSITE" id="PS51195">
    <property type="entry name" value="Q_MOTIF"/>
    <property type="match status" value="1"/>
</dbReference>
<dbReference type="InterPro" id="IPR014001">
    <property type="entry name" value="Helicase_ATP-bd"/>
</dbReference>
<reference evidence="11 12" key="1">
    <citation type="submission" date="2016-10" db="EMBL/GenBank/DDBJ databases">
        <authorList>
            <person name="de Groot N.N."/>
        </authorList>
    </citation>
    <scope>NUCLEOTIDE SEQUENCE [LARGE SCALE GENOMIC DNA]</scope>
    <source>
        <strain evidence="11 12">CGMCC 1.7005</strain>
    </source>
</reference>
<dbReference type="InterPro" id="IPR050079">
    <property type="entry name" value="DEAD_box_RNA_helicase"/>
</dbReference>
<feature type="domain" description="Helicase C-terminal" evidence="9">
    <location>
        <begin position="230"/>
        <end position="370"/>
    </location>
</feature>
<evidence type="ECO:0000256" key="2">
    <source>
        <dbReference type="ARBA" id="ARBA00022801"/>
    </source>
</evidence>
<accession>A0A1I6YR84</accession>
<organism evidence="11 12">
    <name type="scientific">Lishizhenia tianjinensis</name>
    <dbReference type="NCBI Taxonomy" id="477690"/>
    <lineage>
        <taxon>Bacteria</taxon>
        <taxon>Pseudomonadati</taxon>
        <taxon>Bacteroidota</taxon>
        <taxon>Flavobacteriia</taxon>
        <taxon>Flavobacteriales</taxon>
        <taxon>Crocinitomicaceae</taxon>
        <taxon>Lishizhenia</taxon>
    </lineage>
</organism>
<dbReference type="Proteomes" id="UP000236454">
    <property type="component" value="Unassembled WGS sequence"/>
</dbReference>
<proteinExistence type="inferred from homology"/>
<dbReference type="Pfam" id="PF00270">
    <property type="entry name" value="DEAD"/>
    <property type="match status" value="1"/>
</dbReference>
<dbReference type="InterPro" id="IPR000629">
    <property type="entry name" value="RNA-helicase_DEAD-box_CS"/>
</dbReference>
<protein>
    <submittedName>
        <fullName evidence="11">ATP-dependent RNA helicase DeaD</fullName>
    </submittedName>
</protein>
<evidence type="ECO:0000259" key="10">
    <source>
        <dbReference type="PROSITE" id="PS51195"/>
    </source>
</evidence>
<evidence type="ECO:0000256" key="4">
    <source>
        <dbReference type="ARBA" id="ARBA00022840"/>
    </source>
</evidence>
<dbReference type="Pfam" id="PF00271">
    <property type="entry name" value="Helicase_C"/>
    <property type="match status" value="1"/>
</dbReference>
<evidence type="ECO:0000313" key="12">
    <source>
        <dbReference type="Proteomes" id="UP000236454"/>
    </source>
</evidence>
<evidence type="ECO:0000256" key="1">
    <source>
        <dbReference type="ARBA" id="ARBA00022741"/>
    </source>
</evidence>
<evidence type="ECO:0000256" key="7">
    <source>
        <dbReference type="RuleBase" id="RU000492"/>
    </source>
</evidence>
<dbReference type="PROSITE" id="PS51194">
    <property type="entry name" value="HELICASE_CTER"/>
    <property type="match status" value="1"/>
</dbReference>
<dbReference type="AlphaFoldDB" id="A0A1I6YR84"/>
<dbReference type="InterPro" id="IPR001650">
    <property type="entry name" value="Helicase_C-like"/>
</dbReference>
<dbReference type="PROSITE" id="PS00039">
    <property type="entry name" value="DEAD_ATP_HELICASE"/>
    <property type="match status" value="1"/>
</dbReference>
<dbReference type="PROSITE" id="PS51192">
    <property type="entry name" value="HELICASE_ATP_BIND_1"/>
    <property type="match status" value="1"/>
</dbReference>
<evidence type="ECO:0000256" key="5">
    <source>
        <dbReference type="ARBA" id="ARBA00038437"/>
    </source>
</evidence>
<name>A0A1I6YR84_9FLAO</name>